<feature type="signal peptide" evidence="1">
    <location>
        <begin position="1"/>
        <end position="26"/>
    </location>
</feature>
<dbReference type="Proteomes" id="UP000253562">
    <property type="component" value="Unassembled WGS sequence"/>
</dbReference>
<dbReference type="AlphaFoldDB" id="A0A368KXR2"/>
<dbReference type="InterPro" id="IPR011042">
    <property type="entry name" value="6-blade_b-propeller_TolB-like"/>
</dbReference>
<evidence type="ECO:0000313" key="4">
    <source>
        <dbReference type="EMBL" id="RCS56172.1"/>
    </source>
</evidence>
<dbReference type="PANTHER" id="PTHR33546">
    <property type="entry name" value="LARGE, MULTIFUNCTIONAL SECRETED PROTEIN-RELATED"/>
    <property type="match status" value="1"/>
</dbReference>
<dbReference type="NCBIfam" id="TIGR02604">
    <property type="entry name" value="Piru_Ver_Nterm"/>
    <property type="match status" value="1"/>
</dbReference>
<dbReference type="Gene3D" id="1.25.10.10">
    <property type="entry name" value="Leucine-rich Repeat Variant"/>
    <property type="match status" value="1"/>
</dbReference>
<feature type="chain" id="PRO_5016703434" evidence="1">
    <location>
        <begin position="27"/>
        <end position="868"/>
    </location>
</feature>
<feature type="domain" description="SGNH hydrolase-type esterase" evidence="2">
    <location>
        <begin position="52"/>
        <end position="221"/>
    </location>
</feature>
<sequence length="868" mass="98681">MTRPTSFAALILGLSVSLLASSVASAAPKLELKKGDKIVYIGNTLAERMQYFPHFETRLQARFPELNLTVRDLGWSADELTLRPRSKNFDDHGTRLVDHKPDVIFAFFGFNESFAGKEGLPKFEKDLEQFIKKTQETKYNGKAPQLVLVSPIPHEDLHSRFLPDGKQNNENLAAYTKLMQAVAERNNVPFADMFTAMQPAMDQDTNLTINGVHLNDEGYQVFGKLLDEDLFGPAPQYKTELAKLYPEVKEKDLQFFYDHRAVNGYYIYGDRKNPFGVVNFPAEFEKLRKMIVNRDHRIWQVANGESVPAEIDDSNTGEFTRIETNVNRPVDIFSPESEQKTFSLPEGYEINLFASEVEFPELENPVQLAFDAKGRLWVTTMQNYPMYLPGTPPDDKILILEDTDNDGTADKSITFADGLHVPTGIEIGDGGAYVAQQPNLMFLKDTDGDDKADERTLILHGFDSADSHHSISAFTWGPGGGLYFQEGTFHHSQVETPYGPERLKNAGIFRFEPLTDKLDVFVSYGFANPWGHTFDDWGQNFVADASGGANYYGTAFSGDVVYPHKHGSMQQFLKKQWRPTAGCELVSSRNFPESAQGNYLLNNCIGFQGILQYKMKDDGSGFHADPVDPLLVSKDTSFRPVDIQFGPDGALYIVDWYNPLVGHMQHSLRDPKRDKHHGRIWRIRYTGNDLVKAPQIADQPIEALLELLKEPEYRTRYRVRRELRNHDPDKVSAAVDTWISELDENDPNYSHNMLEGLWVKQNLDVVDTELLKRMLTDGDFRARAAATRVLCYWRDRVPGALDLLEVQVNDEHPRVRLEAIRALSFFDGEDLDRAQEIALQSLIHDQDYYLEYTLKETLATLEKRANQE</sequence>
<dbReference type="InterPro" id="IPR055557">
    <property type="entry name" value="DUF7133"/>
</dbReference>
<evidence type="ECO:0000259" key="3">
    <source>
        <dbReference type="Pfam" id="PF23500"/>
    </source>
</evidence>
<dbReference type="PANTHER" id="PTHR33546:SF1">
    <property type="entry name" value="LARGE, MULTIFUNCTIONAL SECRETED PROTEIN"/>
    <property type="match status" value="1"/>
</dbReference>
<evidence type="ECO:0000313" key="5">
    <source>
        <dbReference type="Proteomes" id="UP000253562"/>
    </source>
</evidence>
<evidence type="ECO:0000256" key="1">
    <source>
        <dbReference type="SAM" id="SignalP"/>
    </source>
</evidence>
<dbReference type="Pfam" id="PF13646">
    <property type="entry name" value="HEAT_2"/>
    <property type="match status" value="1"/>
</dbReference>
<accession>A0A368KXR2</accession>
<dbReference type="RefSeq" id="WP_114366646.1">
    <property type="nucleotide sequence ID" value="NZ_QPEX01000003.1"/>
</dbReference>
<dbReference type="CDD" id="cd01834">
    <property type="entry name" value="SGNH_hydrolase_like_2"/>
    <property type="match status" value="1"/>
</dbReference>
<keyword evidence="1" id="KW-0732">Signal</keyword>
<dbReference type="InterPro" id="IPR011989">
    <property type="entry name" value="ARM-like"/>
</dbReference>
<dbReference type="SUPFAM" id="SSF48371">
    <property type="entry name" value="ARM repeat"/>
    <property type="match status" value="1"/>
</dbReference>
<protein>
    <submittedName>
        <fullName evidence="4">Azurin</fullName>
    </submittedName>
</protein>
<dbReference type="OrthoDB" id="228131at2"/>
<dbReference type="EMBL" id="QPEX01000003">
    <property type="protein sequence ID" value="RCS56172.1"/>
    <property type="molecule type" value="Genomic_DNA"/>
</dbReference>
<organism evidence="4 5">
    <name type="scientific">Bremerella cremea</name>
    <dbReference type="NCBI Taxonomy" id="1031537"/>
    <lineage>
        <taxon>Bacteria</taxon>
        <taxon>Pseudomonadati</taxon>
        <taxon>Planctomycetota</taxon>
        <taxon>Planctomycetia</taxon>
        <taxon>Pirellulales</taxon>
        <taxon>Pirellulaceae</taxon>
        <taxon>Bremerella</taxon>
    </lineage>
</organism>
<proteinExistence type="predicted"/>
<dbReference type="SUPFAM" id="SSF52266">
    <property type="entry name" value="SGNH hydrolase"/>
    <property type="match status" value="1"/>
</dbReference>
<dbReference type="SUPFAM" id="SSF63829">
    <property type="entry name" value="Calcium-dependent phosphotriesterase"/>
    <property type="match status" value="1"/>
</dbReference>
<gene>
    <name evidence="4" type="ORF">DTL42_00145</name>
</gene>
<dbReference type="InterPro" id="IPR013428">
    <property type="entry name" value="Membrane-bound_put_N"/>
</dbReference>
<name>A0A368KXR2_9BACT</name>
<dbReference type="InterPro" id="IPR036514">
    <property type="entry name" value="SGNH_hydro_sf"/>
</dbReference>
<evidence type="ECO:0000259" key="2">
    <source>
        <dbReference type="Pfam" id="PF13472"/>
    </source>
</evidence>
<dbReference type="GO" id="GO:0016788">
    <property type="term" value="F:hydrolase activity, acting on ester bonds"/>
    <property type="evidence" value="ECO:0007669"/>
    <property type="project" value="UniProtKB-ARBA"/>
</dbReference>
<dbReference type="Gene3D" id="2.120.10.30">
    <property type="entry name" value="TolB, C-terminal domain"/>
    <property type="match status" value="1"/>
</dbReference>
<dbReference type="Pfam" id="PF23500">
    <property type="entry name" value="DUF7133"/>
    <property type="match status" value="1"/>
</dbReference>
<dbReference type="InterPro" id="IPR013830">
    <property type="entry name" value="SGNH_hydro"/>
</dbReference>
<reference evidence="4 5" key="1">
    <citation type="submission" date="2018-07" db="EMBL/GenBank/DDBJ databases">
        <title>Comparative genomes isolates from brazilian mangrove.</title>
        <authorList>
            <person name="De Araujo J.E."/>
            <person name="Taketani R.G."/>
            <person name="Silva M.C.P."/>
            <person name="Lourenco M.V."/>
            <person name="Oliveira V.M."/>
            <person name="Andreote F.D."/>
        </authorList>
    </citation>
    <scope>NUCLEOTIDE SEQUENCE [LARGE SCALE GENOMIC DNA]</scope>
    <source>
        <strain evidence="4 5">HEX PRIS-MGV</strain>
    </source>
</reference>
<dbReference type="Pfam" id="PF13472">
    <property type="entry name" value="Lipase_GDSL_2"/>
    <property type="match status" value="1"/>
</dbReference>
<dbReference type="Gene3D" id="3.40.50.1110">
    <property type="entry name" value="SGNH hydrolase"/>
    <property type="match status" value="1"/>
</dbReference>
<dbReference type="InterPro" id="IPR016024">
    <property type="entry name" value="ARM-type_fold"/>
</dbReference>
<comment type="caution">
    <text evidence="4">The sequence shown here is derived from an EMBL/GenBank/DDBJ whole genome shotgun (WGS) entry which is preliminary data.</text>
</comment>
<feature type="domain" description="DUF7133" evidence="3">
    <location>
        <begin position="334"/>
        <end position="685"/>
    </location>
</feature>